<name>A0A1F6AQK0_9BACT</name>
<protein>
    <recommendedName>
        <fullName evidence="4">Glycosyltransferase RgtA/B/C/D-like domain-containing protein</fullName>
    </recommendedName>
</protein>
<dbReference type="AlphaFoldDB" id="A0A1F6AQK0"/>
<accession>A0A1F6AQK0</accession>
<keyword evidence="1" id="KW-1133">Transmembrane helix</keyword>
<feature type="transmembrane region" description="Helical" evidence="1">
    <location>
        <begin position="212"/>
        <end position="228"/>
    </location>
</feature>
<keyword evidence="1" id="KW-0812">Transmembrane</keyword>
<feature type="transmembrane region" description="Helical" evidence="1">
    <location>
        <begin position="325"/>
        <end position="342"/>
    </location>
</feature>
<organism evidence="2 3">
    <name type="scientific">Candidatus Gottesmanbacteria bacterium RIFCSPLOWO2_01_FULL_39_12b</name>
    <dbReference type="NCBI Taxonomy" id="1798388"/>
    <lineage>
        <taxon>Bacteria</taxon>
        <taxon>Candidatus Gottesmaniibacteriota</taxon>
    </lineage>
</organism>
<feature type="transmembrane region" description="Helical" evidence="1">
    <location>
        <begin position="272"/>
        <end position="293"/>
    </location>
</feature>
<sequence length="506" mass="58193">MVTRLTNSRTFSILFYLVLAVYIASFSFVLVSDPDFGWHLRYGEEVMLRGKLLTKDAFSHSFSGTEPIATEWLVEVAYFLIYTKLSLLHLALISSLFTTLAFFLPLVFIRGDKILKFMIASWAVLGSANVLAVGARPQNSSLVFFSLLLLLLFEFSKKIKIIYLLPIPLLILIWANAHPAYLLGITLIFLFLLTEIFYFLIINKRRITAKKILVFTFIFGLSVAFSTIKPSGQNGINSLKDNLTLMLPLNLATKLSNYGEARLIIGEYLPPAYANVSGILFFMGLIYSVLLFIDLPLYDKNHLRNFLLLLGIIYFSTLLRRNVPVFFMLFIILSLVYSKEFLGKMEIDKMAKKFSILIPYLNLTVICIMIVVILTKIPGNFQTILKNSKSESIYCETLKYPCGAIEYIKKEKPKGNMFNTYTWGAYLVWVLRDYPVFMHGRFPDLDVLHDYQKVTSLSPEWEDILTKYQIGWMLLPRNEMLENVITMKGVWKEVYSDDRAIILFKN</sequence>
<evidence type="ECO:0000256" key="1">
    <source>
        <dbReference type="SAM" id="Phobius"/>
    </source>
</evidence>
<evidence type="ECO:0000313" key="3">
    <source>
        <dbReference type="Proteomes" id="UP000176609"/>
    </source>
</evidence>
<reference evidence="2 3" key="1">
    <citation type="journal article" date="2016" name="Nat. Commun.">
        <title>Thousands of microbial genomes shed light on interconnected biogeochemical processes in an aquifer system.</title>
        <authorList>
            <person name="Anantharaman K."/>
            <person name="Brown C.T."/>
            <person name="Hug L.A."/>
            <person name="Sharon I."/>
            <person name="Castelle C.J."/>
            <person name="Probst A.J."/>
            <person name="Thomas B.C."/>
            <person name="Singh A."/>
            <person name="Wilkins M.J."/>
            <person name="Karaoz U."/>
            <person name="Brodie E.L."/>
            <person name="Williams K.H."/>
            <person name="Hubbard S.S."/>
            <person name="Banfield J.F."/>
        </authorList>
    </citation>
    <scope>NUCLEOTIDE SEQUENCE [LARGE SCALE GENOMIC DNA]</scope>
</reference>
<keyword evidence="1" id="KW-0472">Membrane</keyword>
<feature type="transmembrane region" description="Helical" evidence="1">
    <location>
        <begin position="87"/>
        <end position="107"/>
    </location>
</feature>
<gene>
    <name evidence="2" type="ORF">A2960_02395</name>
</gene>
<proteinExistence type="predicted"/>
<dbReference type="Proteomes" id="UP000176609">
    <property type="component" value="Unassembled WGS sequence"/>
</dbReference>
<feature type="transmembrane region" description="Helical" evidence="1">
    <location>
        <begin position="12"/>
        <end position="31"/>
    </location>
</feature>
<feature type="transmembrane region" description="Helical" evidence="1">
    <location>
        <begin position="302"/>
        <end position="319"/>
    </location>
</feature>
<comment type="caution">
    <text evidence="2">The sequence shown here is derived from an EMBL/GenBank/DDBJ whole genome shotgun (WGS) entry which is preliminary data.</text>
</comment>
<evidence type="ECO:0000313" key="2">
    <source>
        <dbReference type="EMBL" id="OGG26974.1"/>
    </source>
</evidence>
<feature type="transmembrane region" description="Helical" evidence="1">
    <location>
        <begin position="139"/>
        <end position="156"/>
    </location>
</feature>
<dbReference type="EMBL" id="MFJR01000007">
    <property type="protein sequence ID" value="OGG26974.1"/>
    <property type="molecule type" value="Genomic_DNA"/>
</dbReference>
<feature type="transmembrane region" description="Helical" evidence="1">
    <location>
        <begin position="354"/>
        <end position="374"/>
    </location>
</feature>
<feature type="transmembrane region" description="Helical" evidence="1">
    <location>
        <begin position="183"/>
        <end position="200"/>
    </location>
</feature>
<evidence type="ECO:0008006" key="4">
    <source>
        <dbReference type="Google" id="ProtNLM"/>
    </source>
</evidence>